<dbReference type="Gene3D" id="3.40.1550.10">
    <property type="entry name" value="CheC-like"/>
    <property type="match status" value="1"/>
</dbReference>
<reference evidence="5" key="1">
    <citation type="journal article" date="2019" name="Int. J. Syst. Evol. Microbiol.">
        <title>The Global Catalogue of Microorganisms (GCM) 10K type strain sequencing project: providing services to taxonomists for standard genome sequencing and annotation.</title>
        <authorList>
            <consortium name="The Broad Institute Genomics Platform"/>
            <consortium name="The Broad Institute Genome Sequencing Center for Infectious Disease"/>
            <person name="Wu L."/>
            <person name="Ma J."/>
        </authorList>
    </citation>
    <scope>NUCLEOTIDE SEQUENCE [LARGE SCALE GENOMIC DNA]</scope>
    <source>
        <strain evidence="5">R28</strain>
    </source>
</reference>
<dbReference type="PANTHER" id="PTHR43693">
    <property type="entry name" value="PROTEIN PHOSPHATASE CHEZ"/>
    <property type="match status" value="1"/>
</dbReference>
<keyword evidence="2" id="KW-0378">Hydrolase</keyword>
<keyword evidence="5" id="KW-1185">Reference proteome</keyword>
<evidence type="ECO:0000256" key="1">
    <source>
        <dbReference type="ARBA" id="ARBA00022500"/>
    </source>
</evidence>
<comment type="caution">
    <text evidence="4">The sequence shown here is derived from an EMBL/GenBank/DDBJ whole genome shotgun (WGS) entry which is preliminary data.</text>
</comment>
<feature type="domain" description="CheC-like protein" evidence="3">
    <location>
        <begin position="112"/>
        <end position="144"/>
    </location>
</feature>
<protein>
    <submittedName>
        <fullName evidence="4">Chemotaxis protein CheC</fullName>
    </submittedName>
</protein>
<name>A0ABW4W017_9BACI</name>
<feature type="domain" description="CheC-like protein" evidence="3">
    <location>
        <begin position="9"/>
        <end position="46"/>
    </location>
</feature>
<dbReference type="InterPro" id="IPR050992">
    <property type="entry name" value="CheZ_family_phosphatases"/>
</dbReference>
<keyword evidence="1" id="KW-0145">Chemotaxis</keyword>
<accession>A0ABW4W017</accession>
<sequence length="211" mass="22777">MNFDELSTIQLDALREIGNIGAGNAATSMSKMINEKIDMQVPSVKIVAFNEVMDMIGGADSLIVAVMFQIHGDAPGTVYLLFTMEEAEALVGHITLNSDVKLFDEGAPNEFAISALQETGNILAGSYLSALSDFTKMNMHPSIPHLSIDMAGAILTVGLLELSQVTDYAIIIDTKINDVNMKNGINGQFMLLPAPESFTKIFRALGINDYD</sequence>
<dbReference type="Pfam" id="PF04509">
    <property type="entry name" value="CheC"/>
    <property type="match status" value="2"/>
</dbReference>
<proteinExistence type="predicted"/>
<evidence type="ECO:0000259" key="3">
    <source>
        <dbReference type="Pfam" id="PF04509"/>
    </source>
</evidence>
<dbReference type="Proteomes" id="UP001597383">
    <property type="component" value="Unassembled WGS sequence"/>
</dbReference>
<dbReference type="InterPro" id="IPR028976">
    <property type="entry name" value="CheC-like_sf"/>
</dbReference>
<dbReference type="CDD" id="cd17909">
    <property type="entry name" value="CheC_ClassI"/>
    <property type="match status" value="1"/>
</dbReference>
<evidence type="ECO:0000256" key="2">
    <source>
        <dbReference type="ARBA" id="ARBA00022801"/>
    </source>
</evidence>
<organism evidence="4 5">
    <name type="scientific">Ornithinibacillus salinisoli</name>
    <dbReference type="NCBI Taxonomy" id="1848459"/>
    <lineage>
        <taxon>Bacteria</taxon>
        <taxon>Bacillati</taxon>
        <taxon>Bacillota</taxon>
        <taxon>Bacilli</taxon>
        <taxon>Bacillales</taxon>
        <taxon>Bacillaceae</taxon>
        <taxon>Ornithinibacillus</taxon>
    </lineage>
</organism>
<gene>
    <name evidence="4" type="ORF">ACFSJF_07605</name>
</gene>
<dbReference type="InterPro" id="IPR007597">
    <property type="entry name" value="CheC"/>
</dbReference>
<dbReference type="RefSeq" id="WP_377555714.1">
    <property type="nucleotide sequence ID" value="NZ_JBHUHQ010000013.1"/>
</dbReference>
<evidence type="ECO:0000313" key="5">
    <source>
        <dbReference type="Proteomes" id="UP001597383"/>
    </source>
</evidence>
<dbReference type="SUPFAM" id="SSF103039">
    <property type="entry name" value="CheC-like"/>
    <property type="match status" value="1"/>
</dbReference>
<dbReference type="EMBL" id="JBHUHQ010000013">
    <property type="protein sequence ID" value="MFD2044125.1"/>
    <property type="molecule type" value="Genomic_DNA"/>
</dbReference>
<evidence type="ECO:0000313" key="4">
    <source>
        <dbReference type="EMBL" id="MFD2044125.1"/>
    </source>
</evidence>
<dbReference type="PANTHER" id="PTHR43693:SF1">
    <property type="entry name" value="PROTEIN PHOSPHATASE CHEZ"/>
    <property type="match status" value="1"/>
</dbReference>